<gene>
    <name evidence="3" type="ORF">MANES_12G085400v8</name>
</gene>
<keyword evidence="2" id="KW-0472">Membrane</keyword>
<proteinExistence type="predicted"/>
<keyword evidence="4" id="KW-1185">Reference proteome</keyword>
<sequence>MKDVSKNKFMLCFRPVVNVDEVVPGSKADDKCSNDQPLACVGVDKGKNVKEHLKSNSLILDYRFSKCSGNSLIIHSARKTSFFQSFKSIFFLYSLPKRVRDGKGLTPDSDGSKLDSSSSKSTKSLETSDGDSVDMNNAQVMKTKLVSSCTSSSSKFSRGACLTSTSEPNNLLTSLSKTTDNSRSNKERKSRSKTKGSFVIYLMLFSLAVTVFWGKVCAILFTSISLYIMQYVSDNIRPSENATSLPKRRECKEYKKRIIMEGLLERNRRHVPESQRRIVKFLT</sequence>
<reference evidence="4" key="1">
    <citation type="journal article" date="2016" name="Nat. Biotechnol.">
        <title>Sequencing wild and cultivated cassava and related species reveals extensive interspecific hybridization and genetic diversity.</title>
        <authorList>
            <person name="Bredeson J.V."/>
            <person name="Lyons J.B."/>
            <person name="Prochnik S.E."/>
            <person name="Wu G.A."/>
            <person name="Ha C.M."/>
            <person name="Edsinger-Gonzales E."/>
            <person name="Grimwood J."/>
            <person name="Schmutz J."/>
            <person name="Rabbi I.Y."/>
            <person name="Egesi C."/>
            <person name="Nauluvula P."/>
            <person name="Lebot V."/>
            <person name="Ndunguru J."/>
            <person name="Mkamilo G."/>
            <person name="Bart R.S."/>
            <person name="Setter T.L."/>
            <person name="Gleadow R.M."/>
            <person name="Kulakow P."/>
            <person name="Ferguson M.E."/>
            <person name="Rounsley S."/>
            <person name="Rokhsar D.S."/>
        </authorList>
    </citation>
    <scope>NUCLEOTIDE SEQUENCE [LARGE SCALE GENOMIC DNA]</scope>
    <source>
        <strain evidence="4">cv. AM560-2</strain>
    </source>
</reference>
<evidence type="ECO:0000256" key="1">
    <source>
        <dbReference type="SAM" id="MobiDB-lite"/>
    </source>
</evidence>
<keyword evidence="2" id="KW-0812">Transmembrane</keyword>
<comment type="caution">
    <text evidence="3">The sequence shown here is derived from an EMBL/GenBank/DDBJ whole genome shotgun (WGS) entry which is preliminary data.</text>
</comment>
<dbReference type="InterPro" id="IPR040411">
    <property type="entry name" value="At5g23160-like"/>
</dbReference>
<evidence type="ECO:0000313" key="3">
    <source>
        <dbReference type="EMBL" id="OAY35261.1"/>
    </source>
</evidence>
<feature type="region of interest" description="Disordered" evidence="1">
    <location>
        <begin position="102"/>
        <end position="134"/>
    </location>
</feature>
<feature type="transmembrane region" description="Helical" evidence="2">
    <location>
        <begin position="198"/>
        <end position="229"/>
    </location>
</feature>
<dbReference type="Proteomes" id="UP000091857">
    <property type="component" value="Chromosome 12"/>
</dbReference>
<accession>A0A2C9UVU9</accession>
<evidence type="ECO:0000256" key="2">
    <source>
        <dbReference type="SAM" id="Phobius"/>
    </source>
</evidence>
<dbReference type="AlphaFoldDB" id="A0A2C9UVU9"/>
<feature type="compositionally biased region" description="Low complexity" evidence="1">
    <location>
        <begin position="114"/>
        <end position="127"/>
    </location>
</feature>
<evidence type="ECO:0000313" key="4">
    <source>
        <dbReference type="Proteomes" id="UP000091857"/>
    </source>
</evidence>
<organism evidence="3 4">
    <name type="scientific">Manihot esculenta</name>
    <name type="common">Cassava</name>
    <name type="synonym">Jatropha manihot</name>
    <dbReference type="NCBI Taxonomy" id="3983"/>
    <lineage>
        <taxon>Eukaryota</taxon>
        <taxon>Viridiplantae</taxon>
        <taxon>Streptophyta</taxon>
        <taxon>Embryophyta</taxon>
        <taxon>Tracheophyta</taxon>
        <taxon>Spermatophyta</taxon>
        <taxon>Magnoliopsida</taxon>
        <taxon>eudicotyledons</taxon>
        <taxon>Gunneridae</taxon>
        <taxon>Pentapetalae</taxon>
        <taxon>rosids</taxon>
        <taxon>fabids</taxon>
        <taxon>Malpighiales</taxon>
        <taxon>Euphorbiaceae</taxon>
        <taxon>Crotonoideae</taxon>
        <taxon>Manihoteae</taxon>
        <taxon>Manihot</taxon>
    </lineage>
</organism>
<protein>
    <submittedName>
        <fullName evidence="3">Uncharacterized protein</fullName>
    </submittedName>
</protein>
<dbReference type="EMBL" id="CM004398">
    <property type="protein sequence ID" value="OAY35261.1"/>
    <property type="molecule type" value="Genomic_DNA"/>
</dbReference>
<dbReference type="Gramene" id="Manes.12G085400.1.v8.1">
    <property type="protein sequence ID" value="Manes.12G085400.1.v8.1.CDS"/>
    <property type="gene ID" value="Manes.12G085400.v8.1"/>
</dbReference>
<keyword evidence="2" id="KW-1133">Transmembrane helix</keyword>
<dbReference type="OrthoDB" id="771184at2759"/>
<dbReference type="PANTHER" id="PTHR34379:SF15">
    <property type="entry name" value="PROTEIN, PUTATIVE-RELATED"/>
    <property type="match status" value="1"/>
</dbReference>
<name>A0A2C9UVU9_MANES</name>
<dbReference type="PANTHER" id="PTHR34379">
    <property type="entry name" value="OS07G0553800 PROTEIN"/>
    <property type="match status" value="1"/>
</dbReference>